<sequence length="123" mass="13812">MDKLLPECHHVVLEGDPQHPDQQLFIHPMVGQDGCDGVPQHVCLHLVVPKDLPQPRLDPEQQGLEEYWVVLEQDHPFLRQEATHIMPGHPFHSPPLGCSRVMEVMEVVGGWVAGSSSHLVDNK</sequence>
<name>A0A2I0U8R2_LIMLA</name>
<proteinExistence type="predicted"/>
<evidence type="ECO:0000313" key="1">
    <source>
        <dbReference type="EMBL" id="PKU42445.1"/>
    </source>
</evidence>
<reference evidence="2" key="2">
    <citation type="submission" date="2017-12" db="EMBL/GenBank/DDBJ databases">
        <title>Genome sequence of the Bar-tailed Godwit (Limosa lapponica baueri).</title>
        <authorList>
            <person name="Lima N.C.B."/>
            <person name="Parody-Merino A.M."/>
            <person name="Battley P.F."/>
            <person name="Fidler A.E."/>
            <person name="Prosdocimi F."/>
        </authorList>
    </citation>
    <scope>NUCLEOTIDE SEQUENCE [LARGE SCALE GENOMIC DNA]</scope>
</reference>
<keyword evidence="2" id="KW-1185">Reference proteome</keyword>
<organism evidence="1 2">
    <name type="scientific">Limosa lapponica baueri</name>
    <dbReference type="NCBI Taxonomy" id="1758121"/>
    <lineage>
        <taxon>Eukaryota</taxon>
        <taxon>Metazoa</taxon>
        <taxon>Chordata</taxon>
        <taxon>Craniata</taxon>
        <taxon>Vertebrata</taxon>
        <taxon>Euteleostomi</taxon>
        <taxon>Archelosauria</taxon>
        <taxon>Archosauria</taxon>
        <taxon>Dinosauria</taxon>
        <taxon>Saurischia</taxon>
        <taxon>Theropoda</taxon>
        <taxon>Coelurosauria</taxon>
        <taxon>Aves</taxon>
        <taxon>Neognathae</taxon>
        <taxon>Neoaves</taxon>
        <taxon>Charadriiformes</taxon>
        <taxon>Scolopacidae</taxon>
        <taxon>Limosa</taxon>
    </lineage>
</organism>
<dbReference type="AlphaFoldDB" id="A0A2I0U8R2"/>
<reference evidence="2" key="1">
    <citation type="submission" date="2017-11" db="EMBL/GenBank/DDBJ databases">
        <authorList>
            <person name="Lima N.C."/>
            <person name="Parody-Merino A.M."/>
            <person name="Battley P.F."/>
            <person name="Fidler A.E."/>
            <person name="Prosdocimi F."/>
        </authorList>
    </citation>
    <scope>NUCLEOTIDE SEQUENCE [LARGE SCALE GENOMIC DNA]</scope>
</reference>
<evidence type="ECO:0000313" key="2">
    <source>
        <dbReference type="Proteomes" id="UP000233556"/>
    </source>
</evidence>
<accession>A0A2I0U8R2</accession>
<protein>
    <submittedName>
        <fullName evidence="1">Uncharacterized protein</fullName>
    </submittedName>
</protein>
<dbReference type="Proteomes" id="UP000233556">
    <property type="component" value="Unassembled WGS sequence"/>
</dbReference>
<dbReference type="EMBL" id="KZ505993">
    <property type="protein sequence ID" value="PKU42445.1"/>
    <property type="molecule type" value="Genomic_DNA"/>
</dbReference>
<gene>
    <name evidence="1" type="ORF">llap_7245</name>
</gene>